<dbReference type="EMBL" id="JASMQC010000014">
    <property type="protein sequence ID" value="KAK1940430.1"/>
    <property type="molecule type" value="Genomic_DNA"/>
</dbReference>
<dbReference type="AlphaFoldDB" id="A0AAD9LL58"/>
<gene>
    <name evidence="2" type="ORF">P3T76_007881</name>
</gene>
<reference evidence="2" key="1">
    <citation type="submission" date="2023-08" db="EMBL/GenBank/DDBJ databases">
        <title>Reference Genome Resource for the Citrus Pathogen Phytophthora citrophthora.</title>
        <authorList>
            <person name="Moller H."/>
            <person name="Coetzee B."/>
            <person name="Rose L.J."/>
            <person name="Van Niekerk J.M."/>
        </authorList>
    </citation>
    <scope>NUCLEOTIDE SEQUENCE</scope>
    <source>
        <strain evidence="2">STE-U-9442</strain>
    </source>
</reference>
<dbReference type="Proteomes" id="UP001259832">
    <property type="component" value="Unassembled WGS sequence"/>
</dbReference>
<comment type="caution">
    <text evidence="2">The sequence shown here is derived from an EMBL/GenBank/DDBJ whole genome shotgun (WGS) entry which is preliminary data.</text>
</comment>
<feature type="region of interest" description="Disordered" evidence="1">
    <location>
        <begin position="32"/>
        <end position="81"/>
    </location>
</feature>
<name>A0AAD9LL58_9STRA</name>
<evidence type="ECO:0000313" key="3">
    <source>
        <dbReference type="Proteomes" id="UP001259832"/>
    </source>
</evidence>
<proteinExistence type="predicted"/>
<sequence>MFPLHLVTLVECTPDVVHSGDALARIVCRQSSHTHEQTQHHTEHDHVQSEEAHDESRHHAEGHGHHAQQTPQDHVASTEAVDQNVREEGQLDVDVSGALDHLQVPFVTFFLPFGVGVGAKGVWHVCGGYCGGADLPKSR</sequence>
<evidence type="ECO:0000256" key="1">
    <source>
        <dbReference type="SAM" id="MobiDB-lite"/>
    </source>
</evidence>
<feature type="compositionally biased region" description="Basic and acidic residues" evidence="1">
    <location>
        <begin position="33"/>
        <end position="64"/>
    </location>
</feature>
<organism evidence="2 3">
    <name type="scientific">Phytophthora citrophthora</name>
    <dbReference type="NCBI Taxonomy" id="4793"/>
    <lineage>
        <taxon>Eukaryota</taxon>
        <taxon>Sar</taxon>
        <taxon>Stramenopiles</taxon>
        <taxon>Oomycota</taxon>
        <taxon>Peronosporomycetes</taxon>
        <taxon>Peronosporales</taxon>
        <taxon>Peronosporaceae</taxon>
        <taxon>Phytophthora</taxon>
    </lineage>
</organism>
<accession>A0AAD9LL58</accession>
<evidence type="ECO:0000313" key="2">
    <source>
        <dbReference type="EMBL" id="KAK1940430.1"/>
    </source>
</evidence>
<keyword evidence="3" id="KW-1185">Reference proteome</keyword>
<protein>
    <submittedName>
        <fullName evidence="2">Uncharacterized protein</fullName>
    </submittedName>
</protein>